<accession>A0A9P7Q2A3</accession>
<dbReference type="InterPro" id="IPR024527">
    <property type="entry name" value="Eisosome1"/>
</dbReference>
<dbReference type="AlphaFoldDB" id="A0A9P7Q2A3"/>
<feature type="compositionally biased region" description="Polar residues" evidence="1">
    <location>
        <begin position="645"/>
        <end position="654"/>
    </location>
</feature>
<dbReference type="Pfam" id="PF12757">
    <property type="entry name" value="Eisosome1"/>
    <property type="match status" value="1"/>
</dbReference>
<gene>
    <name evidence="2" type="ORF">E4U13_002183</name>
</gene>
<feature type="compositionally biased region" description="Basic and acidic residues" evidence="1">
    <location>
        <begin position="780"/>
        <end position="799"/>
    </location>
</feature>
<dbReference type="GO" id="GO:0070941">
    <property type="term" value="P:eisosome assembly"/>
    <property type="evidence" value="ECO:0007669"/>
    <property type="project" value="TreeGrafter"/>
</dbReference>
<evidence type="ECO:0000256" key="1">
    <source>
        <dbReference type="SAM" id="MobiDB-lite"/>
    </source>
</evidence>
<protein>
    <recommendedName>
        <fullName evidence="4">Eisosome protein 1</fullName>
    </recommendedName>
</protein>
<feature type="compositionally biased region" description="Basic and acidic residues" evidence="1">
    <location>
        <begin position="498"/>
        <end position="572"/>
    </location>
</feature>
<sequence>MATTKSPAQKAPPLIQNNTGRIKYAEPRSLPSFPSSGLAPDGAAASAAASLGWSNQKSVDIWKPDPSSSASAAAVLAKEYKMSPLWEPSAHSDGHKAALLAVGSAEAALKKSDVPPSNVVSNAKPGLSQDTWGNSAAKQAFHANRTPANRPLSLASGGHAATQAFNINRSQSMRKADRSITPPGDKSDTPTKALMAAKGAMRRPASAIGISDIQASERNAAASALNGATSAHRKSMLAAKPGLSDVGAVSVTTMTRNMFTANPPVKPEVDERTYNDRIHQSAVEMAKKMYARQQIMVEKTKGAQAAEAEASQPNQYVNLQEAAYRQAQARLAKLHDEQHQSREYQEYYGKEKASTKNRHSMMSMLRRKASDSDDSIDDRQQTQHIHEQMSMFSSKLSQVDKEKREKDREALLATAQRNVKARLHGMDEKIYQETGRTNPSLITDWEAKAQKAAQTRHDSRTENKGKIDIGGGMFMAQEEIDAIASNRIQPVLDDIDHKAETERERQEVLKLEEQARREEAEKQKSRERETKEIVKKTKEQDKQEEKAKKMQEKLEFKHRKDEEKRLAKEEKRRSKLGPAAAATAAPAPASPTSPTSPTSPISPISPTSPREDDGENTSSRDENSHGDTQAVSAASGESRSERPTVGTNIVASRSSQHEGEGGRSPTAKVKGWIKHTFAREKPSGEQNTKRRSFFGGASMKSKENKDTSVNDHAVSIGNRSSSVYDVAPAGKAGEEGSGDEEAHAAPALKTGSTSVPQHEEDRDSQGVSPVSTPLEDERELGDTPHDGALENDKSEDRLSLDSIIEPPRRIHDPSERTGSSPNRDSRFREELK</sequence>
<reference evidence="2 3" key="1">
    <citation type="journal article" date="2020" name="bioRxiv">
        <title>Whole genome comparisons of ergot fungi reveals the divergence and evolution of species within the genus Claviceps are the result of varying mechanisms driving genome evolution and host range expansion.</title>
        <authorList>
            <person name="Wyka S.A."/>
            <person name="Mondo S.J."/>
            <person name="Liu M."/>
            <person name="Dettman J."/>
            <person name="Nalam V."/>
            <person name="Broders K.D."/>
        </authorList>
    </citation>
    <scope>NUCLEOTIDE SEQUENCE [LARGE SCALE GENOMIC DNA]</scope>
    <source>
        <strain evidence="2 3">LM576</strain>
    </source>
</reference>
<feature type="region of interest" description="Disordered" evidence="1">
    <location>
        <begin position="171"/>
        <end position="190"/>
    </location>
</feature>
<keyword evidence="3" id="KW-1185">Reference proteome</keyword>
<dbReference type="EMBL" id="SRQM01000193">
    <property type="protein sequence ID" value="KAG6116034.1"/>
    <property type="molecule type" value="Genomic_DNA"/>
</dbReference>
<name>A0A9P7Q2A3_9HYPO</name>
<feature type="region of interest" description="Disordered" evidence="1">
    <location>
        <begin position="498"/>
        <end position="832"/>
    </location>
</feature>
<dbReference type="PANTHER" id="PTHR28298">
    <property type="entry name" value="EISOSOME PROTEIN 1"/>
    <property type="match status" value="1"/>
</dbReference>
<feature type="compositionally biased region" description="Basic and acidic residues" evidence="1">
    <location>
        <begin position="823"/>
        <end position="832"/>
    </location>
</feature>
<feature type="region of interest" description="Disordered" evidence="1">
    <location>
        <begin position="1"/>
        <end position="50"/>
    </location>
</feature>
<evidence type="ECO:0000313" key="3">
    <source>
        <dbReference type="Proteomes" id="UP000732380"/>
    </source>
</evidence>
<feature type="compositionally biased region" description="Low complexity" evidence="1">
    <location>
        <begin position="578"/>
        <end position="608"/>
    </location>
</feature>
<feature type="compositionally biased region" description="Basic and acidic residues" evidence="1">
    <location>
        <begin position="806"/>
        <end position="815"/>
    </location>
</feature>
<dbReference type="PANTHER" id="PTHR28298:SF1">
    <property type="entry name" value="EISOSOME PROTEIN 1"/>
    <property type="match status" value="1"/>
</dbReference>
<organism evidence="2 3">
    <name type="scientific">Claviceps humidiphila</name>
    <dbReference type="NCBI Taxonomy" id="1294629"/>
    <lineage>
        <taxon>Eukaryota</taxon>
        <taxon>Fungi</taxon>
        <taxon>Dikarya</taxon>
        <taxon>Ascomycota</taxon>
        <taxon>Pezizomycotina</taxon>
        <taxon>Sordariomycetes</taxon>
        <taxon>Hypocreomycetidae</taxon>
        <taxon>Hypocreales</taxon>
        <taxon>Clavicipitaceae</taxon>
        <taxon>Claviceps</taxon>
    </lineage>
</organism>
<feature type="compositionally biased region" description="Polar residues" evidence="1">
    <location>
        <begin position="626"/>
        <end position="637"/>
    </location>
</feature>
<comment type="caution">
    <text evidence="2">The sequence shown here is derived from an EMBL/GenBank/DDBJ whole genome shotgun (WGS) entry which is preliminary data.</text>
</comment>
<feature type="compositionally biased region" description="Low complexity" evidence="1">
    <location>
        <begin position="34"/>
        <end position="50"/>
    </location>
</feature>
<proteinExistence type="predicted"/>
<dbReference type="Proteomes" id="UP000732380">
    <property type="component" value="Unassembled WGS sequence"/>
</dbReference>
<evidence type="ECO:0008006" key="4">
    <source>
        <dbReference type="Google" id="ProtNLM"/>
    </source>
</evidence>
<evidence type="ECO:0000313" key="2">
    <source>
        <dbReference type="EMBL" id="KAG6116034.1"/>
    </source>
</evidence>
<feature type="compositionally biased region" description="Basic and acidic residues" evidence="1">
    <location>
        <begin position="700"/>
        <end position="709"/>
    </location>
</feature>